<dbReference type="VEuPathDB" id="VectorBase:ISCI020193"/>
<dbReference type="EnsemblMetazoa" id="ISCW020193-RA">
    <property type="protein sequence ID" value="ISCW020193-PA"/>
    <property type="gene ID" value="ISCW020193"/>
</dbReference>
<evidence type="ECO:0000313" key="2">
    <source>
        <dbReference type="EMBL" id="EEC11994.1"/>
    </source>
</evidence>
<evidence type="ECO:0000256" key="1">
    <source>
        <dbReference type="SAM" id="MobiDB-lite"/>
    </source>
</evidence>
<feature type="non-terminal residue" evidence="2">
    <location>
        <position position="1"/>
    </location>
</feature>
<dbReference type="EMBL" id="ABJB010027468">
    <property type="status" value="NOT_ANNOTATED_CDS"/>
    <property type="molecule type" value="Genomic_DNA"/>
</dbReference>
<dbReference type="VEuPathDB" id="VectorBase:ISCW020193"/>
<sequence length="56" mass="6254">CKHRGSPRNQISRARRVHTEATADSARPVAFSTHSRGPYIRNWYRSSATTAPTAKS</sequence>
<protein>
    <submittedName>
        <fullName evidence="2 3">Uncharacterized protein</fullName>
    </submittedName>
</protein>
<dbReference type="AlphaFoldDB" id="B7PZH2"/>
<proteinExistence type="predicted"/>
<reference evidence="3" key="2">
    <citation type="submission" date="2020-05" db="UniProtKB">
        <authorList>
            <consortium name="EnsemblMetazoa"/>
        </authorList>
    </citation>
    <scope>IDENTIFICATION</scope>
    <source>
        <strain evidence="3">wikel</strain>
    </source>
</reference>
<dbReference type="InParanoid" id="B7PZH2"/>
<accession>B7PZH2</accession>
<keyword evidence="4" id="KW-1185">Reference proteome</keyword>
<dbReference type="PaxDb" id="6945-B7PZH2"/>
<organism>
    <name type="scientific">Ixodes scapularis</name>
    <name type="common">Black-legged tick</name>
    <name type="synonym">Deer tick</name>
    <dbReference type="NCBI Taxonomy" id="6945"/>
    <lineage>
        <taxon>Eukaryota</taxon>
        <taxon>Metazoa</taxon>
        <taxon>Ecdysozoa</taxon>
        <taxon>Arthropoda</taxon>
        <taxon>Chelicerata</taxon>
        <taxon>Arachnida</taxon>
        <taxon>Acari</taxon>
        <taxon>Parasitiformes</taxon>
        <taxon>Ixodida</taxon>
        <taxon>Ixodoidea</taxon>
        <taxon>Ixodidae</taxon>
        <taxon>Ixodinae</taxon>
        <taxon>Ixodes</taxon>
    </lineage>
</organism>
<dbReference type="EMBL" id="DS825893">
    <property type="protein sequence ID" value="EEC11994.1"/>
    <property type="molecule type" value="Genomic_DNA"/>
</dbReference>
<dbReference type="HOGENOM" id="CLU_3020266_0_0_1"/>
<name>B7PZH2_IXOSC</name>
<feature type="non-terminal residue" evidence="2">
    <location>
        <position position="56"/>
    </location>
</feature>
<feature type="region of interest" description="Disordered" evidence="1">
    <location>
        <begin position="1"/>
        <end position="26"/>
    </location>
</feature>
<dbReference type="Proteomes" id="UP000001555">
    <property type="component" value="Unassembled WGS sequence"/>
</dbReference>
<evidence type="ECO:0000313" key="4">
    <source>
        <dbReference type="Proteomes" id="UP000001555"/>
    </source>
</evidence>
<evidence type="ECO:0000313" key="3">
    <source>
        <dbReference type="EnsemblMetazoa" id="ISCW020193-PA"/>
    </source>
</evidence>
<reference evidence="2 4" key="1">
    <citation type="submission" date="2008-03" db="EMBL/GenBank/DDBJ databases">
        <title>Annotation of Ixodes scapularis.</title>
        <authorList>
            <consortium name="Ixodes scapularis Genome Project Consortium"/>
            <person name="Caler E."/>
            <person name="Hannick L.I."/>
            <person name="Bidwell S."/>
            <person name="Joardar V."/>
            <person name="Thiagarajan M."/>
            <person name="Amedeo P."/>
            <person name="Galinsky K.J."/>
            <person name="Schobel S."/>
            <person name="Inman J."/>
            <person name="Hostetler J."/>
            <person name="Miller J."/>
            <person name="Hammond M."/>
            <person name="Megy K."/>
            <person name="Lawson D."/>
            <person name="Kodira C."/>
            <person name="Sutton G."/>
            <person name="Meyer J."/>
            <person name="Hill C.A."/>
            <person name="Birren B."/>
            <person name="Nene V."/>
            <person name="Collins F."/>
            <person name="Alarcon-Chaidez F."/>
            <person name="Wikel S."/>
            <person name="Strausberg R."/>
        </authorList>
    </citation>
    <scope>NUCLEOTIDE SEQUENCE [LARGE SCALE GENOMIC DNA]</scope>
    <source>
        <strain evidence="4">Wikel</strain>
        <strain evidence="2">Wikel colony</strain>
    </source>
</reference>
<gene>
    <name evidence="2" type="ORF">IscW_ISCW020193</name>
</gene>